<comment type="caution">
    <text evidence="3">The sequence shown here is derived from an EMBL/GenBank/DDBJ whole genome shotgun (WGS) entry which is preliminary data.</text>
</comment>
<dbReference type="AlphaFoldDB" id="M5U7F5"/>
<dbReference type="InterPro" id="IPR010930">
    <property type="entry name" value="Flg_bb/hook_C_dom"/>
</dbReference>
<protein>
    <submittedName>
        <fullName evidence="3">Flagellar hook-basal body complex protein</fullName>
    </submittedName>
</protein>
<evidence type="ECO:0000313" key="4">
    <source>
        <dbReference type="Proteomes" id="UP000011885"/>
    </source>
</evidence>
<proteinExistence type="inferred from homology"/>
<organism evidence="3 4">
    <name type="scientific">Rhodopirellula sallentina SM41</name>
    <dbReference type="NCBI Taxonomy" id="1263870"/>
    <lineage>
        <taxon>Bacteria</taxon>
        <taxon>Pseudomonadati</taxon>
        <taxon>Planctomycetota</taxon>
        <taxon>Planctomycetia</taxon>
        <taxon>Pirellulales</taxon>
        <taxon>Pirellulaceae</taxon>
        <taxon>Rhodopirellula</taxon>
    </lineage>
</organism>
<gene>
    <name evidence="3" type="ORF">RSSM_04773</name>
</gene>
<comment type="similarity">
    <text evidence="1">Belongs to the flagella basal body rod proteins family.</text>
</comment>
<dbReference type="Proteomes" id="UP000011885">
    <property type="component" value="Unassembled WGS sequence"/>
</dbReference>
<keyword evidence="4" id="KW-1185">Reference proteome</keyword>
<dbReference type="EMBL" id="ANOH01000328">
    <property type="protein sequence ID" value="EMI53801.1"/>
    <property type="molecule type" value="Genomic_DNA"/>
</dbReference>
<evidence type="ECO:0000256" key="1">
    <source>
        <dbReference type="ARBA" id="ARBA00009677"/>
    </source>
</evidence>
<feature type="domain" description="Flagellar basal-body/hook protein C-terminal" evidence="2">
    <location>
        <begin position="20"/>
        <end position="62"/>
    </location>
</feature>
<dbReference type="Pfam" id="PF06429">
    <property type="entry name" value="Flg_bbr_C"/>
    <property type="match status" value="1"/>
</dbReference>
<dbReference type="PATRIC" id="fig|1263870.3.peg.5049"/>
<evidence type="ECO:0000313" key="3">
    <source>
        <dbReference type="EMBL" id="EMI53801.1"/>
    </source>
</evidence>
<keyword evidence="3" id="KW-0969">Cilium</keyword>
<sequence length="68" mass="7401">MFRPLAEFDLAPPGERNVIAGSLEQSAVSPTGTMMEMIETTRAFEANVQMIKNQDSVMGSLIGRVLKS</sequence>
<keyword evidence="3" id="KW-0966">Cell projection</keyword>
<evidence type="ECO:0000259" key="2">
    <source>
        <dbReference type="Pfam" id="PF06429"/>
    </source>
</evidence>
<name>M5U7F5_9BACT</name>
<reference evidence="3 4" key="1">
    <citation type="journal article" date="2013" name="Mar. Genomics">
        <title>Expression of sulfatases in Rhodopirellula baltica and the diversity of sulfatases in the genus Rhodopirellula.</title>
        <authorList>
            <person name="Wegner C.E."/>
            <person name="Richter-Heitmann T."/>
            <person name="Klindworth A."/>
            <person name="Klockow C."/>
            <person name="Richter M."/>
            <person name="Achstetter T."/>
            <person name="Glockner F.O."/>
            <person name="Harder J."/>
        </authorList>
    </citation>
    <scope>NUCLEOTIDE SEQUENCE [LARGE SCALE GENOMIC DNA]</scope>
    <source>
        <strain evidence="3 4">SM41</strain>
    </source>
</reference>
<accession>M5U7F5</accession>
<keyword evidence="3" id="KW-0282">Flagellum</keyword>